<dbReference type="InterPro" id="IPR001343">
    <property type="entry name" value="Hemolysn_Ca-bd"/>
</dbReference>
<dbReference type="PRINTS" id="PR00313">
    <property type="entry name" value="CABNDNGRPT"/>
</dbReference>
<sequence>SDTVSYAIDDSLVKVNLRAGTGTDSNGDTDYYNTIENIVGSDHDDTIEGNTADNILKGGLGNDTLTFENALSGVTVDLGTTGQQNTGSDGQDTISGFENLTGSSSADNLTGDNSTNIIKGNGGDDILSGAGGVDSLYGGAGNDTFKVELGDGDDVLDGFEDSQTDTDDASNKDTVDY</sequence>
<dbReference type="InterPro" id="IPR018511">
    <property type="entry name" value="Hemolysin-typ_Ca-bd_CS"/>
</dbReference>
<keyword evidence="3" id="KW-1185">Reference proteome</keyword>
<reference evidence="2" key="1">
    <citation type="submission" date="2022-03" db="EMBL/GenBank/DDBJ databases">
        <title>Draft genome sequence of Aduncisulcus paluster, a free-living microaerophilic Fornicata.</title>
        <authorList>
            <person name="Yuyama I."/>
            <person name="Kume K."/>
            <person name="Tamura T."/>
            <person name="Inagaki Y."/>
            <person name="Hashimoto T."/>
        </authorList>
    </citation>
    <scope>NUCLEOTIDE SEQUENCE</scope>
    <source>
        <strain evidence="2">NY0171</strain>
    </source>
</reference>
<organism evidence="2 3">
    <name type="scientific">Aduncisulcus paluster</name>
    <dbReference type="NCBI Taxonomy" id="2918883"/>
    <lineage>
        <taxon>Eukaryota</taxon>
        <taxon>Metamonada</taxon>
        <taxon>Carpediemonas-like organisms</taxon>
        <taxon>Aduncisulcus</taxon>
    </lineage>
</organism>
<proteinExistence type="predicted"/>
<evidence type="ECO:0000313" key="2">
    <source>
        <dbReference type="EMBL" id="GKT30451.1"/>
    </source>
</evidence>
<dbReference type="Pfam" id="PF00353">
    <property type="entry name" value="HemolysinCabind"/>
    <property type="match status" value="2"/>
</dbReference>
<feature type="non-terminal residue" evidence="2">
    <location>
        <position position="177"/>
    </location>
</feature>
<dbReference type="SUPFAM" id="SSF51120">
    <property type="entry name" value="beta-Roll"/>
    <property type="match status" value="1"/>
</dbReference>
<dbReference type="PROSITE" id="PS00330">
    <property type="entry name" value="HEMOLYSIN_CALCIUM"/>
    <property type="match status" value="1"/>
</dbReference>
<name>A0ABQ5KEV0_9EUKA</name>
<gene>
    <name evidence="2" type="ORF">ADUPG1_005504</name>
</gene>
<dbReference type="Gene3D" id="2.150.10.10">
    <property type="entry name" value="Serralysin-like metalloprotease, C-terminal"/>
    <property type="match status" value="2"/>
</dbReference>
<evidence type="ECO:0000256" key="1">
    <source>
        <dbReference type="SAM" id="MobiDB-lite"/>
    </source>
</evidence>
<accession>A0ABQ5KEV0</accession>
<feature type="non-terminal residue" evidence="2">
    <location>
        <position position="1"/>
    </location>
</feature>
<comment type="caution">
    <text evidence="2">The sequence shown here is derived from an EMBL/GenBank/DDBJ whole genome shotgun (WGS) entry which is preliminary data.</text>
</comment>
<dbReference type="Proteomes" id="UP001057375">
    <property type="component" value="Unassembled WGS sequence"/>
</dbReference>
<feature type="region of interest" description="Disordered" evidence="1">
    <location>
        <begin position="150"/>
        <end position="177"/>
    </location>
</feature>
<dbReference type="EMBL" id="BQXS01008800">
    <property type="protein sequence ID" value="GKT30451.1"/>
    <property type="molecule type" value="Genomic_DNA"/>
</dbReference>
<dbReference type="InterPro" id="IPR011049">
    <property type="entry name" value="Serralysin-like_metalloprot_C"/>
</dbReference>
<feature type="compositionally biased region" description="Acidic residues" evidence="1">
    <location>
        <begin position="150"/>
        <end position="168"/>
    </location>
</feature>
<protein>
    <submittedName>
        <fullName evidence="2">RTX toxin-related calcium-binding protein (Peptidase M10 serralysin domains)</fullName>
    </submittedName>
</protein>
<evidence type="ECO:0000313" key="3">
    <source>
        <dbReference type="Proteomes" id="UP001057375"/>
    </source>
</evidence>